<evidence type="ECO:0000256" key="6">
    <source>
        <dbReference type="PIRNR" id="PIRNR015840"/>
    </source>
</evidence>
<keyword evidence="4 7" id="KW-1133">Transmembrane helix</keyword>
<dbReference type="InParanoid" id="G0MGR3"/>
<evidence type="ECO:0000256" key="2">
    <source>
        <dbReference type="ARBA" id="ARBA00009457"/>
    </source>
</evidence>
<dbReference type="STRING" id="135651.G0MGR3"/>
<evidence type="ECO:0000256" key="4">
    <source>
        <dbReference type="ARBA" id="ARBA00022989"/>
    </source>
</evidence>
<proteinExistence type="inferred from homology"/>
<dbReference type="AlphaFoldDB" id="G0MGR3"/>
<dbReference type="PANTHER" id="PTHR10926">
    <property type="entry name" value="CELL CYCLE CONTROL PROTEIN 50"/>
    <property type="match status" value="1"/>
</dbReference>
<keyword evidence="3 7" id="KW-0812">Transmembrane</keyword>
<evidence type="ECO:0000256" key="1">
    <source>
        <dbReference type="ARBA" id="ARBA00004370"/>
    </source>
</evidence>
<evidence type="ECO:0000313" key="8">
    <source>
        <dbReference type="EMBL" id="EGT57938.1"/>
    </source>
</evidence>
<dbReference type="Proteomes" id="UP000008068">
    <property type="component" value="Unassembled WGS sequence"/>
</dbReference>
<dbReference type="PANTHER" id="PTHR10926:SF21">
    <property type="entry name" value="PROTEIN CBG16211"/>
    <property type="match status" value="1"/>
</dbReference>
<keyword evidence="5 6" id="KW-0472">Membrane</keyword>
<dbReference type="GO" id="GO:0005886">
    <property type="term" value="C:plasma membrane"/>
    <property type="evidence" value="ECO:0007669"/>
    <property type="project" value="TreeGrafter"/>
</dbReference>
<organism evidence="9">
    <name type="scientific">Caenorhabditis brenneri</name>
    <name type="common">Nematode worm</name>
    <dbReference type="NCBI Taxonomy" id="135651"/>
    <lineage>
        <taxon>Eukaryota</taxon>
        <taxon>Metazoa</taxon>
        <taxon>Ecdysozoa</taxon>
        <taxon>Nematoda</taxon>
        <taxon>Chromadorea</taxon>
        <taxon>Rhabditida</taxon>
        <taxon>Rhabditina</taxon>
        <taxon>Rhabditomorpha</taxon>
        <taxon>Rhabditoidea</taxon>
        <taxon>Rhabditidae</taxon>
        <taxon>Peloderinae</taxon>
        <taxon>Caenorhabditis</taxon>
    </lineage>
</organism>
<dbReference type="eggNOG" id="KOG2952">
    <property type="taxonomic scope" value="Eukaryota"/>
</dbReference>
<evidence type="ECO:0000256" key="7">
    <source>
        <dbReference type="SAM" id="Phobius"/>
    </source>
</evidence>
<dbReference type="Pfam" id="PF03381">
    <property type="entry name" value="CDC50"/>
    <property type="match status" value="1"/>
</dbReference>
<feature type="transmembrane region" description="Helical" evidence="7">
    <location>
        <begin position="65"/>
        <end position="87"/>
    </location>
</feature>
<dbReference type="InterPro" id="IPR005045">
    <property type="entry name" value="CDC50/LEM3_fam"/>
</dbReference>
<gene>
    <name evidence="8" type="ORF">CAEBREN_12439</name>
</gene>
<dbReference type="OrthoDB" id="5836149at2759"/>
<comment type="subcellular location">
    <subcellularLocation>
        <location evidence="1">Membrane</location>
    </subcellularLocation>
</comment>
<dbReference type="PIRSF" id="PIRSF015840">
    <property type="entry name" value="DUF284_TM_euk"/>
    <property type="match status" value="1"/>
</dbReference>
<keyword evidence="9" id="KW-1185">Reference proteome</keyword>
<evidence type="ECO:0000313" key="9">
    <source>
        <dbReference type="Proteomes" id="UP000008068"/>
    </source>
</evidence>
<feature type="transmembrane region" description="Helical" evidence="7">
    <location>
        <begin position="352"/>
        <end position="375"/>
    </location>
</feature>
<dbReference type="GO" id="GO:0005794">
    <property type="term" value="C:Golgi apparatus"/>
    <property type="evidence" value="ECO:0007669"/>
    <property type="project" value="TreeGrafter"/>
</dbReference>
<evidence type="ECO:0000256" key="5">
    <source>
        <dbReference type="ARBA" id="ARBA00023136"/>
    </source>
</evidence>
<dbReference type="GO" id="GO:0005783">
    <property type="term" value="C:endoplasmic reticulum"/>
    <property type="evidence" value="ECO:0007669"/>
    <property type="project" value="TreeGrafter"/>
</dbReference>
<dbReference type="HOGENOM" id="CLU_788084_0_0_1"/>
<comment type="similarity">
    <text evidence="2 6">Belongs to the CDC50/LEM3 family.</text>
</comment>
<reference evidence="9" key="1">
    <citation type="submission" date="2011-07" db="EMBL/GenBank/DDBJ databases">
        <authorList>
            <consortium name="Caenorhabditis brenneri Sequencing and Analysis Consortium"/>
            <person name="Wilson R.K."/>
        </authorList>
    </citation>
    <scope>NUCLEOTIDE SEQUENCE [LARGE SCALE GENOMIC DNA]</scope>
    <source>
        <strain evidence="9">PB2801</strain>
    </source>
</reference>
<evidence type="ECO:0000256" key="3">
    <source>
        <dbReference type="ARBA" id="ARBA00022692"/>
    </source>
</evidence>
<accession>G0MGR3</accession>
<name>G0MGR3_CAEBE</name>
<dbReference type="OMA" id="FWILHPS"/>
<protein>
    <submittedName>
        <fullName evidence="8">Uncharacterized protein</fullName>
    </submittedName>
</protein>
<sequence>MYSVKCFSVLPTFLAICYRMGVTFHESVRFNDDDDYQDPVTWNDFIRQLKQQRLKGQIPVVTQRYAISVTVFFALLFLGISQLLAAANQQVILIRFQYDNITNGYIDINITNFIPVSRFLNCSFSIFFAQAPVYFYYELRNTFQMHRSLNQAYCKRQLVFGDSTGCDSFKNSKYACENPSPSSTFLAGFSTFCANGQKFYAPVGGISSIMFNDYFKLTLNNTEISWTEEGVIVDKRRETFFQPEDSDNLCDAKEFRNTVKPIGWNQHICEMGGYRNISFIKWLEPSTNKNFKKLYRILDSSKHDGLRRGVYRLYIDNVYNPGEFKSKEFKLEKYFWILHPSWFGTEQKFLEIMYLIVGAGLLAFSCFLVGFQIFLMDRRRTYDEDND</sequence>
<dbReference type="EMBL" id="GL379794">
    <property type="protein sequence ID" value="EGT57938.1"/>
    <property type="molecule type" value="Genomic_DNA"/>
</dbReference>